<evidence type="ECO:0000313" key="3">
    <source>
        <dbReference type="EMBL" id="OGZ44412.1"/>
    </source>
</evidence>
<dbReference type="AlphaFoldDB" id="A0A1G2G356"/>
<sequence length="499" mass="54009">MIPNIWIGIVAVLVLVAGGGWYFDQSSTPATSDTAELPTTQSMQQNVNTKSKASSPQPSPVAANRTYVGAGFEVVIPSTWKVATARADGASQLVGYTTLSSPDYIPKSQAEIAQMGFEAETSNLVKQGAIIEVFPSGNDVSASVSDPAAYVQFRAEQRYSKQAANKKISLGGQAALLLQTRRDDNSLSTGVYTVRNGKEFIITLNSAIEASTDWTIWDRFLSSFKFNQSSASTISTPVVQTSPSTNPVPPVSTSGAASIVESCKQNNVAAIQNAVDQTTSKVKVRGCTVSKNIEYEGGFLNTILVSRHPNNANDDLLIPIQYVILPNGALQILSAVSSDNSVRELLKAKLDTSAWMGQGVKNSGYFLQNDSLCSRWSAQYPLQGSIQNCGGIASGDISYISNAMTWTDAKNIASKEFAKYTYGTYWNDWYNDYTNWTFKINSANSSSYYVFARSITFSSPDKGSLSNPIIVRVYFDGTSNSIDLQKNCGYVCRADVSQY</sequence>
<feature type="transmembrane region" description="Helical" evidence="2">
    <location>
        <begin position="5"/>
        <end position="23"/>
    </location>
</feature>
<evidence type="ECO:0000256" key="2">
    <source>
        <dbReference type="SAM" id="Phobius"/>
    </source>
</evidence>
<evidence type="ECO:0000313" key="4">
    <source>
        <dbReference type="Proteomes" id="UP000177480"/>
    </source>
</evidence>
<protein>
    <submittedName>
        <fullName evidence="3">Uncharacterized protein</fullName>
    </submittedName>
</protein>
<feature type="region of interest" description="Disordered" evidence="1">
    <location>
        <begin position="43"/>
        <end position="62"/>
    </location>
</feature>
<evidence type="ECO:0000256" key="1">
    <source>
        <dbReference type="SAM" id="MobiDB-lite"/>
    </source>
</evidence>
<dbReference type="Proteomes" id="UP000177480">
    <property type="component" value="Unassembled WGS sequence"/>
</dbReference>
<proteinExistence type="predicted"/>
<accession>A0A1G2G356</accession>
<organism evidence="3 4">
    <name type="scientific">Candidatus Ryanbacteria bacterium RIFCSPHIGHO2_01_FULL_45_22</name>
    <dbReference type="NCBI Taxonomy" id="1802114"/>
    <lineage>
        <taxon>Bacteria</taxon>
        <taxon>Candidatus Ryaniibacteriota</taxon>
    </lineage>
</organism>
<keyword evidence="2" id="KW-0472">Membrane</keyword>
<dbReference type="EMBL" id="MHNK01000003">
    <property type="protein sequence ID" value="OGZ44412.1"/>
    <property type="molecule type" value="Genomic_DNA"/>
</dbReference>
<feature type="compositionally biased region" description="Polar residues" evidence="1">
    <location>
        <begin position="43"/>
        <end position="56"/>
    </location>
</feature>
<keyword evidence="2" id="KW-0812">Transmembrane</keyword>
<comment type="caution">
    <text evidence="3">The sequence shown here is derived from an EMBL/GenBank/DDBJ whole genome shotgun (WGS) entry which is preliminary data.</text>
</comment>
<name>A0A1G2G356_9BACT</name>
<keyword evidence="2" id="KW-1133">Transmembrane helix</keyword>
<gene>
    <name evidence="3" type="ORF">A2719_04430</name>
</gene>
<reference evidence="3 4" key="1">
    <citation type="journal article" date="2016" name="Nat. Commun.">
        <title>Thousands of microbial genomes shed light on interconnected biogeochemical processes in an aquifer system.</title>
        <authorList>
            <person name="Anantharaman K."/>
            <person name="Brown C.T."/>
            <person name="Hug L.A."/>
            <person name="Sharon I."/>
            <person name="Castelle C.J."/>
            <person name="Probst A.J."/>
            <person name="Thomas B.C."/>
            <person name="Singh A."/>
            <person name="Wilkins M.J."/>
            <person name="Karaoz U."/>
            <person name="Brodie E.L."/>
            <person name="Williams K.H."/>
            <person name="Hubbard S.S."/>
            <person name="Banfield J.F."/>
        </authorList>
    </citation>
    <scope>NUCLEOTIDE SEQUENCE [LARGE SCALE GENOMIC DNA]</scope>
</reference>